<accession>A0A9W9K295</accession>
<dbReference type="GeneID" id="81360156"/>
<comment type="caution">
    <text evidence="2">The sequence shown here is derived from an EMBL/GenBank/DDBJ whole genome shotgun (WGS) entry which is preliminary data.</text>
</comment>
<feature type="compositionally biased region" description="Basic and acidic residues" evidence="1">
    <location>
        <begin position="395"/>
        <end position="412"/>
    </location>
</feature>
<sequence length="434" mass="47857">MDQTPKSGKPTLPGMQALENLGTLSYSSPQNGVRTPVLDSLDNPLRTPDSRGPVLPPLHLGPIEMEVSPRGPPKTVRQPFSLPHSTKADRTSSLLSYPPPPLIDYGNEKSASLPPTPITEGRFRHHGHATPRQGGKLNMPIWFTIITGLIFKEKTNVALTGYWVHRLIQSPMPARQSESMPPPEPATPRPTSTKRIAFKTPERAGRCGPESLRTQYPITPNQSPSVTSPPNPPPLRTLPKQVMHFDEVSAHTAKCDTCNLRNNQGMTRCGGCGWQLCHNCRQKRGGNLSHMTFSAEHTDGQRGPAGSPLRHEYTPTTPQVSIRNLRPAFLQARAAEALVEMQSSPDLQESPASPSMPIGSDIDTPTPTPAARTTGRTRSRSHDSDETLSMPAAENNKDELENESLRLFEATRRNPPRRARLQPRCTQKLRRLDH</sequence>
<reference evidence="2" key="1">
    <citation type="submission" date="2022-11" db="EMBL/GenBank/DDBJ databases">
        <authorList>
            <person name="Petersen C."/>
        </authorList>
    </citation>
    <scope>NUCLEOTIDE SEQUENCE</scope>
    <source>
        <strain evidence="2">IBT 30761</strain>
    </source>
</reference>
<dbReference type="Proteomes" id="UP001149074">
    <property type="component" value="Unassembled WGS sequence"/>
</dbReference>
<protein>
    <submittedName>
        <fullName evidence="2">Uncharacterized protein</fullName>
    </submittedName>
</protein>
<reference evidence="2" key="2">
    <citation type="journal article" date="2023" name="IMA Fungus">
        <title>Comparative genomic study of the Penicillium genus elucidates a diverse pangenome and 15 lateral gene transfer events.</title>
        <authorList>
            <person name="Petersen C."/>
            <person name="Sorensen T."/>
            <person name="Nielsen M.R."/>
            <person name="Sondergaard T.E."/>
            <person name="Sorensen J.L."/>
            <person name="Fitzpatrick D.A."/>
            <person name="Frisvad J.C."/>
            <person name="Nielsen K.L."/>
        </authorList>
    </citation>
    <scope>NUCLEOTIDE SEQUENCE</scope>
    <source>
        <strain evidence="2">IBT 30761</strain>
    </source>
</reference>
<feature type="region of interest" description="Disordered" evidence="1">
    <location>
        <begin position="173"/>
        <end position="237"/>
    </location>
</feature>
<organism evidence="2 3">
    <name type="scientific">Penicillium argentinense</name>
    <dbReference type="NCBI Taxonomy" id="1131581"/>
    <lineage>
        <taxon>Eukaryota</taxon>
        <taxon>Fungi</taxon>
        <taxon>Dikarya</taxon>
        <taxon>Ascomycota</taxon>
        <taxon>Pezizomycotina</taxon>
        <taxon>Eurotiomycetes</taxon>
        <taxon>Eurotiomycetidae</taxon>
        <taxon>Eurotiales</taxon>
        <taxon>Aspergillaceae</taxon>
        <taxon>Penicillium</taxon>
    </lineage>
</organism>
<keyword evidence="3" id="KW-1185">Reference proteome</keyword>
<feature type="compositionally biased region" description="Polar residues" evidence="1">
    <location>
        <begin position="22"/>
        <end position="33"/>
    </location>
</feature>
<proteinExistence type="predicted"/>
<dbReference type="RefSeq" id="XP_056471983.1">
    <property type="nucleotide sequence ID" value="XM_056621177.1"/>
</dbReference>
<gene>
    <name evidence="2" type="ORF">N7532_008685</name>
</gene>
<feature type="compositionally biased region" description="Pro residues" evidence="1">
    <location>
        <begin position="227"/>
        <end position="236"/>
    </location>
</feature>
<feature type="compositionally biased region" description="Polar residues" evidence="1">
    <location>
        <begin position="341"/>
        <end position="353"/>
    </location>
</feature>
<evidence type="ECO:0000313" key="2">
    <source>
        <dbReference type="EMBL" id="KAJ5090001.1"/>
    </source>
</evidence>
<dbReference type="OrthoDB" id="4755622at2759"/>
<feature type="region of interest" description="Disordered" evidence="1">
    <location>
        <begin position="340"/>
        <end position="434"/>
    </location>
</feature>
<dbReference type="EMBL" id="JAPQKI010000009">
    <property type="protein sequence ID" value="KAJ5090001.1"/>
    <property type="molecule type" value="Genomic_DNA"/>
</dbReference>
<evidence type="ECO:0000313" key="3">
    <source>
        <dbReference type="Proteomes" id="UP001149074"/>
    </source>
</evidence>
<feature type="region of interest" description="Disordered" evidence="1">
    <location>
        <begin position="1"/>
        <end position="96"/>
    </location>
</feature>
<feature type="region of interest" description="Disordered" evidence="1">
    <location>
        <begin position="294"/>
        <end position="316"/>
    </location>
</feature>
<feature type="compositionally biased region" description="Basic residues" evidence="1">
    <location>
        <begin position="414"/>
        <end position="434"/>
    </location>
</feature>
<name>A0A9W9K295_9EURO</name>
<evidence type="ECO:0000256" key="1">
    <source>
        <dbReference type="SAM" id="MobiDB-lite"/>
    </source>
</evidence>
<dbReference type="AlphaFoldDB" id="A0A9W9K295"/>